<keyword evidence="3" id="KW-1185">Reference proteome</keyword>
<feature type="signal peptide" evidence="1">
    <location>
        <begin position="1"/>
        <end position="22"/>
    </location>
</feature>
<evidence type="ECO:0008006" key="4">
    <source>
        <dbReference type="Google" id="ProtNLM"/>
    </source>
</evidence>
<evidence type="ECO:0000313" key="2">
    <source>
        <dbReference type="EMBL" id="KAL0083790.1"/>
    </source>
</evidence>
<gene>
    <name evidence="2" type="ORF">J3Q64DRAFT_1749386</name>
</gene>
<name>A0ABR3AW33_PHYBL</name>
<comment type="caution">
    <text evidence="2">The sequence shown here is derived from an EMBL/GenBank/DDBJ whole genome shotgun (WGS) entry which is preliminary data.</text>
</comment>
<feature type="chain" id="PRO_5047364556" description="Secreted protein" evidence="1">
    <location>
        <begin position="23"/>
        <end position="78"/>
    </location>
</feature>
<sequence length="78" mass="8727">MSSFISISCCFFFSSSILLSSSIRIEIPRFCRFRKSALVGSFRLDSASNRCPRAVYGNKSSGLFCCNPNEFIVFFCIG</sequence>
<keyword evidence="1" id="KW-0732">Signal</keyword>
<dbReference type="Proteomes" id="UP001448207">
    <property type="component" value="Unassembled WGS sequence"/>
</dbReference>
<protein>
    <recommendedName>
        <fullName evidence="4">Secreted protein</fullName>
    </recommendedName>
</protein>
<dbReference type="EMBL" id="JBCLYO010000013">
    <property type="protein sequence ID" value="KAL0083790.1"/>
    <property type="molecule type" value="Genomic_DNA"/>
</dbReference>
<evidence type="ECO:0000313" key="3">
    <source>
        <dbReference type="Proteomes" id="UP001448207"/>
    </source>
</evidence>
<organism evidence="2 3">
    <name type="scientific">Phycomyces blakesleeanus</name>
    <dbReference type="NCBI Taxonomy" id="4837"/>
    <lineage>
        <taxon>Eukaryota</taxon>
        <taxon>Fungi</taxon>
        <taxon>Fungi incertae sedis</taxon>
        <taxon>Mucoromycota</taxon>
        <taxon>Mucoromycotina</taxon>
        <taxon>Mucoromycetes</taxon>
        <taxon>Mucorales</taxon>
        <taxon>Phycomycetaceae</taxon>
        <taxon>Phycomyces</taxon>
    </lineage>
</organism>
<accession>A0ABR3AW33</accession>
<evidence type="ECO:0000256" key="1">
    <source>
        <dbReference type="SAM" id="SignalP"/>
    </source>
</evidence>
<reference evidence="2 3" key="1">
    <citation type="submission" date="2024-04" db="EMBL/GenBank/DDBJ databases">
        <title>Symmetric and asymmetric DNA N6-adenine methylation regulates different biological responses in Mucorales.</title>
        <authorList>
            <consortium name="Lawrence Berkeley National Laboratory"/>
            <person name="Lax C."/>
            <person name="Mondo S.J."/>
            <person name="Osorio-Concepcion M."/>
            <person name="Muszewska A."/>
            <person name="Corrochano-Luque M."/>
            <person name="Gutierrez G."/>
            <person name="Riley R."/>
            <person name="Lipzen A."/>
            <person name="Guo J."/>
            <person name="Hundley H."/>
            <person name="Amirebrahimi M."/>
            <person name="Ng V."/>
            <person name="Lorenzo-Gutierrez D."/>
            <person name="Binder U."/>
            <person name="Yang J."/>
            <person name="Song Y."/>
            <person name="Canovas D."/>
            <person name="Navarro E."/>
            <person name="Freitag M."/>
            <person name="Gabaldon T."/>
            <person name="Grigoriev I.V."/>
            <person name="Corrochano L.M."/>
            <person name="Nicolas F.E."/>
            <person name="Garre V."/>
        </authorList>
    </citation>
    <scope>NUCLEOTIDE SEQUENCE [LARGE SCALE GENOMIC DNA]</scope>
    <source>
        <strain evidence="2 3">L51</strain>
    </source>
</reference>
<proteinExistence type="predicted"/>